<dbReference type="OrthoDB" id="10543828at2759"/>
<accession>A0A9P1E6L8</accession>
<sequence length="45" mass="5016">MKNKRLVVEVADSRMVASKTARGEAYAVMVIIASWIVFGILSYLK</sequence>
<evidence type="ECO:0000256" key="1">
    <source>
        <dbReference type="SAM" id="Phobius"/>
    </source>
</evidence>
<feature type="transmembrane region" description="Helical" evidence="1">
    <location>
        <begin position="25"/>
        <end position="44"/>
    </location>
</feature>
<proteinExistence type="predicted"/>
<keyword evidence="1" id="KW-0812">Transmembrane</keyword>
<name>A0A9P1E6L8_CUSEU</name>
<keyword evidence="1" id="KW-1133">Transmembrane helix</keyword>
<evidence type="ECO:0000313" key="3">
    <source>
        <dbReference type="Proteomes" id="UP001152484"/>
    </source>
</evidence>
<dbReference type="EMBL" id="CAMAPE010000015">
    <property type="protein sequence ID" value="CAH9082186.1"/>
    <property type="molecule type" value="Genomic_DNA"/>
</dbReference>
<evidence type="ECO:0000313" key="2">
    <source>
        <dbReference type="EMBL" id="CAH9082186.1"/>
    </source>
</evidence>
<gene>
    <name evidence="2" type="ORF">CEURO_LOCUS8152</name>
</gene>
<comment type="caution">
    <text evidence="2">The sequence shown here is derived from an EMBL/GenBank/DDBJ whole genome shotgun (WGS) entry which is preliminary data.</text>
</comment>
<organism evidence="2 3">
    <name type="scientific">Cuscuta europaea</name>
    <name type="common">European dodder</name>
    <dbReference type="NCBI Taxonomy" id="41803"/>
    <lineage>
        <taxon>Eukaryota</taxon>
        <taxon>Viridiplantae</taxon>
        <taxon>Streptophyta</taxon>
        <taxon>Embryophyta</taxon>
        <taxon>Tracheophyta</taxon>
        <taxon>Spermatophyta</taxon>
        <taxon>Magnoliopsida</taxon>
        <taxon>eudicotyledons</taxon>
        <taxon>Gunneridae</taxon>
        <taxon>Pentapetalae</taxon>
        <taxon>asterids</taxon>
        <taxon>lamiids</taxon>
        <taxon>Solanales</taxon>
        <taxon>Convolvulaceae</taxon>
        <taxon>Cuscuteae</taxon>
        <taxon>Cuscuta</taxon>
        <taxon>Cuscuta subgen. Cuscuta</taxon>
    </lineage>
</organism>
<protein>
    <submittedName>
        <fullName evidence="2">Uncharacterized protein</fullName>
    </submittedName>
</protein>
<keyword evidence="3" id="KW-1185">Reference proteome</keyword>
<reference evidence="2" key="1">
    <citation type="submission" date="2022-07" db="EMBL/GenBank/DDBJ databases">
        <authorList>
            <person name="Macas J."/>
            <person name="Novak P."/>
            <person name="Neumann P."/>
        </authorList>
    </citation>
    <scope>NUCLEOTIDE SEQUENCE</scope>
</reference>
<keyword evidence="1" id="KW-0472">Membrane</keyword>
<dbReference type="Proteomes" id="UP001152484">
    <property type="component" value="Unassembled WGS sequence"/>
</dbReference>
<dbReference type="AlphaFoldDB" id="A0A9P1E6L8"/>